<keyword evidence="2" id="KW-1133">Transmembrane helix</keyword>
<accession>A0ABR5IC46</accession>
<evidence type="ECO:0000259" key="3">
    <source>
        <dbReference type="Pfam" id="PF10081"/>
    </source>
</evidence>
<feature type="transmembrane region" description="Helical" evidence="2">
    <location>
        <begin position="158"/>
        <end position="178"/>
    </location>
</feature>
<feature type="compositionally biased region" description="Basic and acidic residues" evidence="1">
    <location>
        <begin position="1"/>
        <end position="14"/>
    </location>
</feature>
<evidence type="ECO:0000256" key="2">
    <source>
        <dbReference type="SAM" id="Phobius"/>
    </source>
</evidence>
<keyword evidence="2" id="KW-0472">Membrane</keyword>
<keyword evidence="2" id="KW-0812">Transmembrane</keyword>
<dbReference type="EMBL" id="LDTZ01000017">
    <property type="protein sequence ID" value="KNA91277.1"/>
    <property type="molecule type" value="Genomic_DNA"/>
</dbReference>
<protein>
    <submittedName>
        <fullName evidence="5">Membrane protein</fullName>
    </submittedName>
</protein>
<feature type="domain" description="Alpha/beta-hydrolase catalytic" evidence="3">
    <location>
        <begin position="333"/>
        <end position="620"/>
    </location>
</feature>
<dbReference type="InterPro" id="IPR027788">
    <property type="entry name" value="Alpha/beta-hydrolase_N_dom"/>
</dbReference>
<dbReference type="InterPro" id="IPR012037">
    <property type="entry name" value="Alpha/beta-hydrolase_fam"/>
</dbReference>
<dbReference type="RefSeq" id="WP_049699455.1">
    <property type="nucleotide sequence ID" value="NZ_JAQDQF010000008.1"/>
</dbReference>
<feature type="transmembrane region" description="Helical" evidence="2">
    <location>
        <begin position="198"/>
        <end position="227"/>
    </location>
</feature>
<feature type="compositionally biased region" description="Basic and acidic residues" evidence="1">
    <location>
        <begin position="40"/>
        <end position="72"/>
    </location>
</feature>
<evidence type="ECO:0000256" key="1">
    <source>
        <dbReference type="SAM" id="MobiDB-lite"/>
    </source>
</evidence>
<sequence>MPDKPATGSEHDASSKTSTSGPTPDGDGQLAEPSTVDSKAAADTKPAVENKAGQDSKADQDSKPDAEDEHGRSSSSWSSKLRHAALAYAHRISFAGLMFGTVFLWLSTTPSLLPRGPLFQGVVSGGAAAVGYCVGVFIAWLVRYMLSRSERWPSPKRNYWIALGLIAIIGTVVMLYWYSRWQTEIRNLMGVENLTWTAYPIIAIFAVLVFVLLMVIGQAWASLVTWLVRQLRKIAPPRVAAVAGLLVVALVTVFILNGVVAKYSMKALNSTFASANDEVRPNTAPPTSGLRSGGPGSLVTWESLGREGRVIVSNGPDIAKLSEFNQQPAMEPIRAFVGLGSGDNLRANAQLAADELVRAGGLKRKVIAIGSTTGSGWLNKATIDSLEYMYNGDVATVAMQYSYLPSWISFIVDKERARQAGASLFEAVDAKVRELPEAERPKLVVFGESLGSFGAEAAFGTVPTVTARTDGALLSGPTFSNTLWNDATAGRDKGSPQWLPIYNNGRQVRFIADEKDLDRPDAPWDYSRMVYLQHASDPIAWWSPQLILREPDWLKEQRGRDVISATHWIPFVTFLQVSADMAVSVNVPDGHGHNYQSAIPYAWARILQPPGWTDEKTQQLEPRLHRDG</sequence>
<feature type="transmembrane region" description="Helical" evidence="2">
    <location>
        <begin position="239"/>
        <end position="260"/>
    </location>
</feature>
<feature type="region of interest" description="Disordered" evidence="1">
    <location>
        <begin position="1"/>
        <end position="75"/>
    </location>
</feature>
<reference evidence="5 6" key="1">
    <citation type="submission" date="2015-05" db="EMBL/GenBank/DDBJ databases">
        <title>Draft genome sequence of the bacterium Gordonia jacobaea a new member of the Gordonia genus.</title>
        <authorList>
            <person name="Jimenez-Galisteo G."/>
            <person name="Dominguez A."/>
            <person name="Munoz E."/>
            <person name="Vinas M."/>
        </authorList>
    </citation>
    <scope>NUCLEOTIDE SEQUENCE [LARGE SCALE GENOMIC DNA]</scope>
    <source>
        <strain evidence="6">mv1</strain>
    </source>
</reference>
<organism evidence="5 6">
    <name type="scientific">Gordonia jacobaea</name>
    <dbReference type="NCBI Taxonomy" id="122202"/>
    <lineage>
        <taxon>Bacteria</taxon>
        <taxon>Bacillati</taxon>
        <taxon>Actinomycetota</taxon>
        <taxon>Actinomycetes</taxon>
        <taxon>Mycobacteriales</taxon>
        <taxon>Gordoniaceae</taxon>
        <taxon>Gordonia</taxon>
    </lineage>
</organism>
<gene>
    <name evidence="5" type="ORF">ABW18_12050</name>
</gene>
<proteinExistence type="predicted"/>
<keyword evidence="6" id="KW-1185">Reference proteome</keyword>
<dbReference type="Proteomes" id="UP000037247">
    <property type="component" value="Unassembled WGS sequence"/>
</dbReference>
<evidence type="ECO:0000313" key="5">
    <source>
        <dbReference type="EMBL" id="KNA91277.1"/>
    </source>
</evidence>
<feature type="transmembrane region" description="Helical" evidence="2">
    <location>
        <begin position="85"/>
        <end position="106"/>
    </location>
</feature>
<evidence type="ECO:0000259" key="4">
    <source>
        <dbReference type="Pfam" id="PF15420"/>
    </source>
</evidence>
<feature type="transmembrane region" description="Helical" evidence="2">
    <location>
        <begin position="126"/>
        <end position="146"/>
    </location>
</feature>
<dbReference type="Pfam" id="PF10081">
    <property type="entry name" value="Abhydrolase_9"/>
    <property type="match status" value="1"/>
</dbReference>
<feature type="domain" description="Alpha/beta-hydrolase N-terminal" evidence="4">
    <location>
        <begin position="109"/>
        <end position="316"/>
    </location>
</feature>
<dbReference type="Pfam" id="PF15420">
    <property type="entry name" value="Abhydrolase_9_N"/>
    <property type="match status" value="1"/>
</dbReference>
<dbReference type="PIRSF" id="PIRSF007542">
    <property type="entry name" value="UCP007542"/>
    <property type="match status" value="1"/>
</dbReference>
<name>A0ABR5IC46_9ACTN</name>
<comment type="caution">
    <text evidence="5">The sequence shown here is derived from an EMBL/GenBank/DDBJ whole genome shotgun (WGS) entry which is preliminary data.</text>
</comment>
<dbReference type="InterPro" id="IPR027787">
    <property type="entry name" value="Alpha/beta-hydrolase_catalytic"/>
</dbReference>
<evidence type="ECO:0000313" key="6">
    <source>
        <dbReference type="Proteomes" id="UP000037247"/>
    </source>
</evidence>